<dbReference type="InterPro" id="IPR001910">
    <property type="entry name" value="Inosine/uridine_hydrolase_dom"/>
</dbReference>
<reference evidence="5" key="1">
    <citation type="submission" date="2022-10" db="EMBL/GenBank/DDBJ databases">
        <title>Novel sulphate-reducing endosymbionts in the free-living metamonad Anaeramoeba.</title>
        <authorList>
            <person name="Jerlstrom-Hultqvist J."/>
            <person name="Cepicka I."/>
            <person name="Gallot-Lavallee L."/>
            <person name="Salas-Leiva D."/>
            <person name="Curtis B.A."/>
            <person name="Zahonova K."/>
            <person name="Pipaliya S."/>
            <person name="Dacks J."/>
            <person name="Roger A.J."/>
        </authorList>
    </citation>
    <scope>NUCLEOTIDE SEQUENCE</scope>
    <source>
        <strain evidence="5">BMAN</strain>
    </source>
</reference>
<dbReference type="Pfam" id="PF01156">
    <property type="entry name" value="IU_nuc_hydro"/>
    <property type="match status" value="1"/>
</dbReference>
<dbReference type="GO" id="GO:0006152">
    <property type="term" value="P:purine nucleoside catabolic process"/>
    <property type="evidence" value="ECO:0007669"/>
    <property type="project" value="TreeGrafter"/>
</dbReference>
<evidence type="ECO:0000259" key="4">
    <source>
        <dbReference type="Pfam" id="PF01156"/>
    </source>
</evidence>
<dbReference type="CDD" id="cd02651">
    <property type="entry name" value="nuc_hydro_IU_UC_XIUA"/>
    <property type="match status" value="1"/>
</dbReference>
<dbReference type="GO" id="GO:0005829">
    <property type="term" value="C:cytosol"/>
    <property type="evidence" value="ECO:0007669"/>
    <property type="project" value="TreeGrafter"/>
</dbReference>
<keyword evidence="6" id="KW-1185">Reference proteome</keyword>
<dbReference type="SUPFAM" id="SSF53590">
    <property type="entry name" value="Nucleoside hydrolase"/>
    <property type="match status" value="1"/>
</dbReference>
<sequence length="323" mass="36082">MEKIPVILDCDPGHDDSFAIILSSFSSRIDLKAIITEGGNQTIQKTTQNALKTLTVIGKQNIPVIQGQDFPLMIKERVCPEIHGETGLDGTEFPPVEVSPVNVKDGKVIQKGVVFLAEFIEKQEKPITLVCTARLTNIALLFTLYPELTKKIQQVVLLAGAIGSGNITPVSEFNILGDPHAAKILFDLGEEDLKIVMVPLEVSHTVLVTEQIFERIRKETENSKFGKLCENLLRFFQKTYATVFMMEDPPLHDPVAVQYVVNPSIFQEKRLRVDIECCSPLSFGQTVVDIYQSTQKPKNVHVCFKVEVEKFWDSMINAIVLGK</sequence>
<comment type="caution">
    <text evidence="5">The sequence shown here is derived from an EMBL/GenBank/DDBJ whole genome shotgun (WGS) entry which is preliminary data.</text>
</comment>
<dbReference type="PANTHER" id="PTHR12304:SF59">
    <property type="entry name" value="INOSINE-URIDINE PREFERRING NUCLEOSIDE HYDROLASE FAMILY PROTEIN"/>
    <property type="match status" value="1"/>
</dbReference>
<gene>
    <name evidence="5" type="ORF">M0811_14758</name>
</gene>
<evidence type="ECO:0000256" key="1">
    <source>
        <dbReference type="ARBA" id="ARBA00009176"/>
    </source>
</evidence>
<evidence type="ECO:0000256" key="3">
    <source>
        <dbReference type="ARBA" id="ARBA00023295"/>
    </source>
</evidence>
<dbReference type="PANTHER" id="PTHR12304">
    <property type="entry name" value="INOSINE-URIDINE PREFERRING NUCLEOSIDE HYDROLASE"/>
    <property type="match status" value="1"/>
</dbReference>
<dbReference type="InterPro" id="IPR023186">
    <property type="entry name" value="IUNH"/>
</dbReference>
<name>A0A9Q0LU36_ANAIG</name>
<dbReference type="OMA" id="WVGVETK"/>
<organism evidence="5 6">
    <name type="scientific">Anaeramoeba ignava</name>
    <name type="common">Anaerobic marine amoeba</name>
    <dbReference type="NCBI Taxonomy" id="1746090"/>
    <lineage>
        <taxon>Eukaryota</taxon>
        <taxon>Metamonada</taxon>
        <taxon>Anaeramoebidae</taxon>
        <taxon>Anaeramoeba</taxon>
    </lineage>
</organism>
<proteinExistence type="inferred from homology"/>
<comment type="similarity">
    <text evidence="1">Belongs to the IUNH family.</text>
</comment>
<dbReference type="Gene3D" id="3.90.245.10">
    <property type="entry name" value="Ribonucleoside hydrolase-like"/>
    <property type="match status" value="1"/>
</dbReference>
<evidence type="ECO:0000256" key="2">
    <source>
        <dbReference type="ARBA" id="ARBA00022801"/>
    </source>
</evidence>
<evidence type="ECO:0000313" key="5">
    <source>
        <dbReference type="EMBL" id="KAJ5078700.1"/>
    </source>
</evidence>
<dbReference type="OrthoDB" id="432381at2759"/>
<dbReference type="EMBL" id="JAPDFW010000048">
    <property type="protein sequence ID" value="KAJ5078700.1"/>
    <property type="molecule type" value="Genomic_DNA"/>
</dbReference>
<dbReference type="Proteomes" id="UP001149090">
    <property type="component" value="Unassembled WGS sequence"/>
</dbReference>
<feature type="domain" description="Inosine/uridine-preferring nucleoside hydrolase" evidence="4">
    <location>
        <begin position="6"/>
        <end position="313"/>
    </location>
</feature>
<dbReference type="AlphaFoldDB" id="A0A9Q0LU36"/>
<keyword evidence="3" id="KW-0326">Glycosidase</keyword>
<evidence type="ECO:0000313" key="6">
    <source>
        <dbReference type="Proteomes" id="UP001149090"/>
    </source>
</evidence>
<accession>A0A9Q0LU36</accession>
<dbReference type="GO" id="GO:0008477">
    <property type="term" value="F:purine nucleosidase activity"/>
    <property type="evidence" value="ECO:0007669"/>
    <property type="project" value="TreeGrafter"/>
</dbReference>
<keyword evidence="2" id="KW-0378">Hydrolase</keyword>
<dbReference type="InterPro" id="IPR036452">
    <property type="entry name" value="Ribo_hydro-like"/>
</dbReference>
<protein>
    <submittedName>
        <fullName evidence="5">Uridine nucleosidase</fullName>
    </submittedName>
</protein>